<name>A0A812VR62_SYMPI</name>
<sequence length="544" mass="60200">MFVSHQWLSDTHPDPRFEQLRVLQETLINVSAGTSRVNVPVATEILHGRLSCPAPSDFNLTRLHIWYDYFCCPQALLPHAEKTRHRAIHSIPAYVARCEFFVVLCPAFKHVDSGSTLSQSTWGERGWCRTERVARELAARKGGYMIVVESPTLQTLIWEGNRLLDAPGSGEFTRDVDKTMIGRVMVQMVWTKLSYCLQQQDLHNYRFLLNSQQARFFRDLDVEPVYGFLPGLVNGTDPMVEPKAFVMENFLHQNGFRKVTDRDAGGWSPLCFAALNGDPVVVQALLEGRADVNDATTKAKMEVQFCKKISALGIAAFYRNHEALQVLLSAGAIVNNKDGFGGNALHLACAGDNPLAVQKLCLASADTVQESLPGMTPFLVACCCGNALAIREMLVQFPKQSLRHGLHIALMFSGGVSGDTISVLLEAKADANQQFKISMKDSGWWLLLNIMGCRHRVSPSRLTSLAYHHYGATPLMFSVLTGNFEATTALLAAGAQVGIKNYRNKTVCDLAPKMLAPTWLIQTLLDAGQPPPDVRDSDDDTFFI</sequence>
<organism evidence="4 5">
    <name type="scientific">Symbiodinium pilosum</name>
    <name type="common">Dinoflagellate</name>
    <dbReference type="NCBI Taxonomy" id="2952"/>
    <lineage>
        <taxon>Eukaryota</taxon>
        <taxon>Sar</taxon>
        <taxon>Alveolata</taxon>
        <taxon>Dinophyceae</taxon>
        <taxon>Suessiales</taxon>
        <taxon>Symbiodiniaceae</taxon>
        <taxon>Symbiodinium</taxon>
    </lineage>
</organism>
<dbReference type="SUPFAM" id="SSF48403">
    <property type="entry name" value="Ankyrin repeat"/>
    <property type="match status" value="1"/>
</dbReference>
<evidence type="ECO:0000256" key="2">
    <source>
        <dbReference type="ARBA" id="ARBA00023043"/>
    </source>
</evidence>
<comment type="caution">
    <text evidence="4">The sequence shown here is derived from an EMBL/GenBank/DDBJ whole genome shotgun (WGS) entry which is preliminary data.</text>
</comment>
<evidence type="ECO:0000313" key="4">
    <source>
        <dbReference type="EMBL" id="CAE7647824.1"/>
    </source>
</evidence>
<gene>
    <name evidence="4" type="primary">kidins220b</name>
    <name evidence="4" type="ORF">SPIL2461_LOCUS17239</name>
</gene>
<dbReference type="PROSITE" id="PS50088">
    <property type="entry name" value="ANK_REPEAT"/>
    <property type="match status" value="2"/>
</dbReference>
<dbReference type="Gene3D" id="1.25.40.20">
    <property type="entry name" value="Ankyrin repeat-containing domain"/>
    <property type="match status" value="2"/>
</dbReference>
<dbReference type="EMBL" id="CAJNIZ010043038">
    <property type="protein sequence ID" value="CAE7647824.1"/>
    <property type="molecule type" value="Genomic_DNA"/>
</dbReference>
<keyword evidence="1" id="KW-0677">Repeat</keyword>
<feature type="repeat" description="ANK" evidence="3">
    <location>
        <begin position="470"/>
        <end position="502"/>
    </location>
</feature>
<dbReference type="Pfam" id="PF13637">
    <property type="entry name" value="Ank_4"/>
    <property type="match status" value="1"/>
</dbReference>
<evidence type="ECO:0000256" key="3">
    <source>
        <dbReference type="PROSITE-ProRule" id="PRU00023"/>
    </source>
</evidence>
<keyword evidence="5" id="KW-1185">Reference proteome</keyword>
<evidence type="ECO:0000256" key="1">
    <source>
        <dbReference type="ARBA" id="ARBA00022737"/>
    </source>
</evidence>
<feature type="repeat" description="ANK" evidence="3">
    <location>
        <begin position="265"/>
        <end position="297"/>
    </location>
</feature>
<dbReference type="Proteomes" id="UP000649617">
    <property type="component" value="Unassembled WGS sequence"/>
</dbReference>
<dbReference type="InterPro" id="IPR002110">
    <property type="entry name" value="Ankyrin_rpt"/>
</dbReference>
<proteinExistence type="predicted"/>
<protein>
    <submittedName>
        <fullName evidence="4">Kidins220b protein</fullName>
    </submittedName>
</protein>
<dbReference type="InterPro" id="IPR036770">
    <property type="entry name" value="Ankyrin_rpt-contain_sf"/>
</dbReference>
<evidence type="ECO:0000313" key="5">
    <source>
        <dbReference type="Proteomes" id="UP000649617"/>
    </source>
</evidence>
<dbReference type="Pfam" id="PF00023">
    <property type="entry name" value="Ank"/>
    <property type="match status" value="1"/>
</dbReference>
<dbReference type="OrthoDB" id="415203at2759"/>
<dbReference type="AlphaFoldDB" id="A0A812VR62"/>
<dbReference type="SMART" id="SM00248">
    <property type="entry name" value="ANK"/>
    <property type="match status" value="5"/>
</dbReference>
<dbReference type="PANTHER" id="PTHR24173">
    <property type="entry name" value="ANKYRIN REPEAT CONTAINING"/>
    <property type="match status" value="1"/>
</dbReference>
<dbReference type="PROSITE" id="PS50297">
    <property type="entry name" value="ANK_REP_REGION"/>
    <property type="match status" value="2"/>
</dbReference>
<dbReference type="PANTHER" id="PTHR24173:SF74">
    <property type="entry name" value="ANKYRIN REPEAT DOMAIN-CONTAINING PROTEIN 16"/>
    <property type="match status" value="1"/>
</dbReference>
<keyword evidence="2 3" id="KW-0040">ANK repeat</keyword>
<accession>A0A812VR62</accession>
<reference evidence="4" key="1">
    <citation type="submission" date="2021-02" db="EMBL/GenBank/DDBJ databases">
        <authorList>
            <person name="Dougan E. K."/>
            <person name="Rhodes N."/>
            <person name="Thang M."/>
            <person name="Chan C."/>
        </authorList>
    </citation>
    <scope>NUCLEOTIDE SEQUENCE</scope>
</reference>